<name>A0A0B1PGI9_UNCNE</name>
<feature type="region of interest" description="Disordered" evidence="1">
    <location>
        <begin position="37"/>
        <end position="60"/>
    </location>
</feature>
<dbReference type="HOGENOM" id="CLU_021587_2_0_1"/>
<evidence type="ECO:0000313" key="3">
    <source>
        <dbReference type="Proteomes" id="UP000030854"/>
    </source>
</evidence>
<proteinExistence type="predicted"/>
<reference evidence="2 3" key="1">
    <citation type="journal article" date="2014" name="BMC Genomics">
        <title>Adaptive genomic structural variation in the grape powdery mildew pathogen, Erysiphe necator.</title>
        <authorList>
            <person name="Jones L."/>
            <person name="Riaz S."/>
            <person name="Morales-Cruz A."/>
            <person name="Amrine K.C."/>
            <person name="McGuire B."/>
            <person name="Gubler W.D."/>
            <person name="Walker M.A."/>
            <person name="Cantu D."/>
        </authorList>
    </citation>
    <scope>NUCLEOTIDE SEQUENCE [LARGE SCALE GENOMIC DNA]</scope>
    <source>
        <strain evidence="3">c</strain>
    </source>
</reference>
<gene>
    <name evidence="2" type="ORF">EV44_g0627</name>
</gene>
<dbReference type="Proteomes" id="UP000030854">
    <property type="component" value="Unassembled WGS sequence"/>
</dbReference>
<evidence type="ECO:0000313" key="2">
    <source>
        <dbReference type="EMBL" id="KHJ35669.1"/>
    </source>
</evidence>
<sequence>MFLNYGAGLHGHEFSGPKKSLNDNFIQRKSPLISSSLVSSSPLSRRNTINGRSTTSHSQIQNLPLERLPRDVETIIHFQEATPDFDSDMTSDGEAGSLLNLDSEKYQSKKNLRRRKRDPQKSSVFHLAHPAPTLSHTQKFLKILPKIILQLQLLSDKTRPRPYIDVLPSHVLIPRLATKFTRLLRGKGELGSNDVIIVRSENYDDNIEHVIENNYMSEDCYSNRNLIAVICQMPRAKGVSQGVAEIVFSDGSICIATPLPGGLYEIRIKDEGGKEIVARWWIKKYPKRQSIKFQEFADVNADLKYAFSIIDPDCKRHPTLATITHNQLEILDSYTTLSSSSGRYPPTITIPDGLKDQAHVQEVALPERTTRKIDSKMQTLIQVTGIWVSLRQNWCPCFKYNDALAVACTSTHVQPVGRVRPSSLTMMNGYPKPVGDSSNTPESLQNYKRVTNLESAIRRVSIKGRLAKSHLPHNENPVKLERTMSAGSAFVQRITARRSSICESSTTSRKDDYTKTKRLSHDISLERQSTDTSSRSFTPPNGLMNSPLIATPKRTSKEHRRTQSAFYPSSTLHTDSADTYLVIHSNEIGRESDYPFNFKPRASRWKLISNFFRRLGGVSSHQEPNSQNFGVH</sequence>
<organism evidence="2 3">
    <name type="scientific">Uncinula necator</name>
    <name type="common">Grape powdery mildew</name>
    <dbReference type="NCBI Taxonomy" id="52586"/>
    <lineage>
        <taxon>Eukaryota</taxon>
        <taxon>Fungi</taxon>
        <taxon>Dikarya</taxon>
        <taxon>Ascomycota</taxon>
        <taxon>Pezizomycotina</taxon>
        <taxon>Leotiomycetes</taxon>
        <taxon>Erysiphales</taxon>
        <taxon>Erysiphaceae</taxon>
        <taxon>Erysiphe</taxon>
    </lineage>
</organism>
<dbReference type="AlphaFoldDB" id="A0A0B1PGI9"/>
<comment type="caution">
    <text evidence="2">The sequence shown here is derived from an EMBL/GenBank/DDBJ whole genome shotgun (WGS) entry which is preliminary data.</text>
</comment>
<feature type="compositionally biased region" description="Polar residues" evidence="1">
    <location>
        <begin position="45"/>
        <end position="60"/>
    </location>
</feature>
<protein>
    <submittedName>
        <fullName evidence="2">Uncharacterized protein</fullName>
    </submittedName>
</protein>
<feature type="compositionally biased region" description="Basic residues" evidence="1">
    <location>
        <begin position="108"/>
        <end position="118"/>
    </location>
</feature>
<feature type="compositionally biased region" description="Basic and acidic residues" evidence="1">
    <location>
        <begin position="508"/>
        <end position="529"/>
    </location>
</feature>
<dbReference type="OMA" id="AVICQMP"/>
<evidence type="ECO:0000256" key="1">
    <source>
        <dbReference type="SAM" id="MobiDB-lite"/>
    </source>
</evidence>
<accession>A0A0B1PGI9</accession>
<feature type="region of interest" description="Disordered" evidence="1">
    <location>
        <begin position="500"/>
        <end position="558"/>
    </location>
</feature>
<feature type="compositionally biased region" description="Polar residues" evidence="1">
    <location>
        <begin position="530"/>
        <end position="539"/>
    </location>
</feature>
<keyword evidence="3" id="KW-1185">Reference proteome</keyword>
<feature type="region of interest" description="Disordered" evidence="1">
    <location>
        <begin position="106"/>
        <end position="125"/>
    </location>
</feature>
<dbReference type="EMBL" id="JNVN01000307">
    <property type="protein sequence ID" value="KHJ35669.1"/>
    <property type="molecule type" value="Genomic_DNA"/>
</dbReference>